<proteinExistence type="inferred from homology"/>
<keyword evidence="4" id="KW-0472">Membrane</keyword>
<keyword evidence="5" id="KW-0998">Cell outer membrane</keyword>
<feature type="domain" description="SusD-like N-terminal" evidence="7">
    <location>
        <begin position="37"/>
        <end position="223"/>
    </location>
</feature>
<evidence type="ECO:0000256" key="2">
    <source>
        <dbReference type="ARBA" id="ARBA00006275"/>
    </source>
</evidence>
<comment type="subcellular location">
    <subcellularLocation>
        <location evidence="1">Cell outer membrane</location>
    </subcellularLocation>
</comment>
<dbReference type="InterPro" id="IPR033985">
    <property type="entry name" value="SusD-like_N"/>
</dbReference>
<accession>A0ABZ2Z9Y7</accession>
<evidence type="ECO:0000256" key="5">
    <source>
        <dbReference type="ARBA" id="ARBA00023237"/>
    </source>
</evidence>
<sequence length="576" mass="65196">MNKIFRYGCMTAFAVMLASSCNTEKFLKEEPLDFYTPDNALNTAADFQSATNYLHNRMRHILFGGINLDANFSLRYATDFAVNATDYNPPVKLNDYKNTMVPTFNVVEVIWQNVYTVISNANVIISRVPKAVALSEADRNSFKAQALFFRAWGYNMLANLYGGVPLITEEITIPRTDYVRATRDEVYNLCRKDLTEALLYLKDIDAVKDGAVNKQAAYHLLTEVLISLKAYDDAINAATQAINHPALSLMTQRFGRRAGKPGDVYRDLFELNNQNRTSGNKEGIFVIQTDYLNPASPARDVIQWAIMPNLTNLRVMTSVNGAPPSSQPAVLAFNDQLAGRGIGWIRPTKYFLYDIWTDPNDIRNSEYNIVRDFIMDGVPKNSDAYGKWYVKDGFKAKAANFADTIRSWYPVLKKATFSEGDFPIEVIQKDANGNPLKSPFAGQLLFNSSGDVYSKDAYLMRLAETYLLRAEAYIKKGDKSKAAEDINKIRARANAAPVAEADVTIDYLLDERLRELYVEELRMVTLCRMGLLYDRDKKYNEKSGLTIQPYHNLWPVPFSEIERNTGAVITQNPEYK</sequence>
<keyword evidence="9" id="KW-1185">Reference proteome</keyword>
<protein>
    <submittedName>
        <fullName evidence="8">RagB/SusD family nutrient uptake outer membrane protein</fullName>
    </submittedName>
</protein>
<evidence type="ECO:0000256" key="1">
    <source>
        <dbReference type="ARBA" id="ARBA00004442"/>
    </source>
</evidence>
<keyword evidence="3" id="KW-0732">Signal</keyword>
<evidence type="ECO:0000259" key="7">
    <source>
        <dbReference type="Pfam" id="PF14322"/>
    </source>
</evidence>
<dbReference type="Proteomes" id="UP001449657">
    <property type="component" value="Chromosome"/>
</dbReference>
<dbReference type="PROSITE" id="PS51257">
    <property type="entry name" value="PROKAR_LIPOPROTEIN"/>
    <property type="match status" value="1"/>
</dbReference>
<dbReference type="Pfam" id="PF07980">
    <property type="entry name" value="SusD_RagB"/>
    <property type="match status" value="1"/>
</dbReference>
<reference evidence="8 9" key="1">
    <citation type="submission" date="2024-03" db="EMBL/GenBank/DDBJ databases">
        <title>Chitinophaga caseinilytica sp. nov., a casein hydrolysing bacterium isolated from forest soil.</title>
        <authorList>
            <person name="Lee D.S."/>
            <person name="Han D.M."/>
            <person name="Baek J.H."/>
            <person name="Choi D.G."/>
            <person name="Jeon J.H."/>
            <person name="Jeon C.O."/>
        </authorList>
    </citation>
    <scope>NUCLEOTIDE SEQUENCE [LARGE SCALE GENOMIC DNA]</scope>
    <source>
        <strain evidence="8 9">KACC 19118</strain>
    </source>
</reference>
<evidence type="ECO:0000259" key="6">
    <source>
        <dbReference type="Pfam" id="PF07980"/>
    </source>
</evidence>
<evidence type="ECO:0000313" key="9">
    <source>
        <dbReference type="Proteomes" id="UP001449657"/>
    </source>
</evidence>
<evidence type="ECO:0000313" key="8">
    <source>
        <dbReference type="EMBL" id="WZN49063.1"/>
    </source>
</evidence>
<dbReference type="Gene3D" id="1.25.40.390">
    <property type="match status" value="1"/>
</dbReference>
<evidence type="ECO:0000256" key="4">
    <source>
        <dbReference type="ARBA" id="ARBA00023136"/>
    </source>
</evidence>
<evidence type="ECO:0000256" key="3">
    <source>
        <dbReference type="ARBA" id="ARBA00022729"/>
    </source>
</evidence>
<organism evidence="8 9">
    <name type="scientific">Chitinophaga caseinilytica</name>
    <dbReference type="NCBI Taxonomy" id="2267521"/>
    <lineage>
        <taxon>Bacteria</taxon>
        <taxon>Pseudomonadati</taxon>
        <taxon>Bacteroidota</taxon>
        <taxon>Chitinophagia</taxon>
        <taxon>Chitinophagales</taxon>
        <taxon>Chitinophagaceae</taxon>
        <taxon>Chitinophaga</taxon>
    </lineage>
</organism>
<dbReference type="InterPro" id="IPR011990">
    <property type="entry name" value="TPR-like_helical_dom_sf"/>
</dbReference>
<dbReference type="Pfam" id="PF14322">
    <property type="entry name" value="SusD-like_3"/>
    <property type="match status" value="1"/>
</dbReference>
<feature type="domain" description="RagB/SusD" evidence="6">
    <location>
        <begin position="450"/>
        <end position="575"/>
    </location>
</feature>
<name>A0ABZ2Z9Y7_9BACT</name>
<gene>
    <name evidence="8" type="ORF">WJU22_12870</name>
</gene>
<comment type="similarity">
    <text evidence="2">Belongs to the SusD family.</text>
</comment>
<dbReference type="SUPFAM" id="SSF48452">
    <property type="entry name" value="TPR-like"/>
    <property type="match status" value="1"/>
</dbReference>
<dbReference type="InterPro" id="IPR012944">
    <property type="entry name" value="SusD_RagB_dom"/>
</dbReference>
<dbReference type="RefSeq" id="WP_341843638.1">
    <property type="nucleotide sequence ID" value="NZ_CP149792.1"/>
</dbReference>
<dbReference type="EMBL" id="CP150096">
    <property type="protein sequence ID" value="WZN49063.1"/>
    <property type="molecule type" value="Genomic_DNA"/>
</dbReference>